<dbReference type="Proteomes" id="UP000030762">
    <property type="component" value="Unassembled WGS sequence"/>
</dbReference>
<name>T0QH80_SAPDV</name>
<dbReference type="VEuPathDB" id="FungiDB:SDRG_09500"/>
<dbReference type="InParanoid" id="T0QH80"/>
<evidence type="ECO:0000313" key="2">
    <source>
        <dbReference type="Proteomes" id="UP000030762"/>
    </source>
</evidence>
<reference evidence="1 2" key="1">
    <citation type="submission" date="2012-04" db="EMBL/GenBank/DDBJ databases">
        <title>The Genome Sequence of Saprolegnia declina VS20.</title>
        <authorList>
            <consortium name="The Broad Institute Genome Sequencing Platform"/>
            <person name="Russ C."/>
            <person name="Nusbaum C."/>
            <person name="Tyler B."/>
            <person name="van West P."/>
            <person name="Dieguez-Uribeondo J."/>
            <person name="de Bruijn I."/>
            <person name="Tripathy S."/>
            <person name="Jiang R."/>
            <person name="Young S.K."/>
            <person name="Zeng Q."/>
            <person name="Gargeya S."/>
            <person name="Fitzgerald M."/>
            <person name="Haas B."/>
            <person name="Abouelleil A."/>
            <person name="Alvarado L."/>
            <person name="Arachchi H.M."/>
            <person name="Berlin A."/>
            <person name="Chapman S.B."/>
            <person name="Goldberg J."/>
            <person name="Griggs A."/>
            <person name="Gujja S."/>
            <person name="Hansen M."/>
            <person name="Howarth C."/>
            <person name="Imamovic A."/>
            <person name="Larimer J."/>
            <person name="McCowen C."/>
            <person name="Montmayeur A."/>
            <person name="Murphy C."/>
            <person name="Neiman D."/>
            <person name="Pearson M."/>
            <person name="Priest M."/>
            <person name="Roberts A."/>
            <person name="Saif S."/>
            <person name="Shea T."/>
            <person name="Sisk P."/>
            <person name="Sykes S."/>
            <person name="Wortman J."/>
            <person name="Nusbaum C."/>
            <person name="Birren B."/>
        </authorList>
    </citation>
    <scope>NUCLEOTIDE SEQUENCE [LARGE SCALE GENOMIC DNA]</scope>
    <source>
        <strain evidence="1 2">VS20</strain>
    </source>
</reference>
<gene>
    <name evidence="1" type="ORF">SDRG_09500</name>
</gene>
<sequence>MASLERLLQTTTDDIEAVEAHLARMDMAEIEGLVRGLPRHEHDDAAMAFVRLVLGCPIEGQSLALAAYEQTVPRRRSVVDLLLSMVLKKKLHYKWVNELSMVFMVLVDELRDDKDTTCSVMSEIQSVLQAIVALLHAALTNFSTVDERSFQSILDSVPYLVSLLPPSSDTSHLVEQLLQLPWAAPTLHLVLGFARGCTFLTRAHHHTLQALVRATMPSLSTQLALGFWDDSIRACYELSDAHDDQTWIQLSRDMLSFAPPSLERDLDYLFETLFQYSPVYVQRFHKVLRSSSAAWTPLDVLVLLHAMHATQPLFKLAIAKPESEHKQLQNTLQRHLEATLVLDLRPLLRFSKHWKALVLLDAAVSWLPTSAVIAHHTFLVVFTDVPELRTEVVNVLLSSIHATDQALHVLETLAKDQTQLLAMCAPQLQDRLAHLFSTSVPCGTRLLRALLPLTASSAFESFVMIFLRKQLVAPVLANQMAAISLWCDLLQRPTLSPRQQEDIFTCFHDVLHMQSAELKRHLLERLPALLATTSVAPPAHIEAACRRNLRYFVDFTPPSTLSLQSVVDADAAPVFALLLDVLPRLSAEAAAYVDALRHALGQRVSSAHCIAYLTQPPTQSSALRAAIYATCCEVADHGNVARLQCTLRRVHGSLPQNQLLGALEASSCCLQHTMLGLVALEKQAAHLSVDQVAVAVTSTVRLYPELVQGQGSIPLLHDNNGDDDVDLVATCRLKPLKSYKLSDVLGAILRLWVALAKTNEYFDYTAFLATWHVDAWEPVLAAFHEQLTHLLGGSSHVYLALVLVEWLKLLHAQLSPSSQVDAADTMYLLLCENAIASPNLLRAVLSMGFPSNVPLERLIAVLREAQAPDADDRTSTAPTAKHKRLRPAVTHPLLVSETTRATAYVVAMKHVEGALQSWYAELSANGSPSTPWANVHAMLSEAFVAPRLSWKAAAGVLDSVLRVGKCVLPAIHGGSAIVAIIRDLVVLQLELIQAWQLYASATVDMTTKMDVFLLEATSTLGSALKKKHALARDDRAIIEELTQRIMHHVQAMSEMTKKQTTQLRQQAQELRTATKQRRKHLLRSRHEYIDECLREEGGDDAFADLEDFIA</sequence>
<dbReference type="OMA" id="HEYIDEC"/>
<dbReference type="AlphaFoldDB" id="T0QH80"/>
<keyword evidence="2" id="KW-1185">Reference proteome</keyword>
<dbReference type="eggNOG" id="ENOG502R2MS">
    <property type="taxonomic scope" value="Eukaryota"/>
</dbReference>
<proteinExistence type="predicted"/>
<organism evidence="1 2">
    <name type="scientific">Saprolegnia diclina (strain VS20)</name>
    <dbReference type="NCBI Taxonomy" id="1156394"/>
    <lineage>
        <taxon>Eukaryota</taxon>
        <taxon>Sar</taxon>
        <taxon>Stramenopiles</taxon>
        <taxon>Oomycota</taxon>
        <taxon>Saprolegniomycetes</taxon>
        <taxon>Saprolegniales</taxon>
        <taxon>Saprolegniaceae</taxon>
        <taxon>Saprolegnia</taxon>
    </lineage>
</organism>
<dbReference type="RefSeq" id="XP_008613661.1">
    <property type="nucleotide sequence ID" value="XM_008615439.1"/>
</dbReference>
<dbReference type="EMBL" id="JH767161">
    <property type="protein sequence ID" value="EQC32975.1"/>
    <property type="molecule type" value="Genomic_DNA"/>
</dbReference>
<protein>
    <submittedName>
        <fullName evidence="1">Uncharacterized protein</fullName>
    </submittedName>
</protein>
<dbReference type="OrthoDB" id="162726at2759"/>
<accession>T0QH80</accession>
<evidence type="ECO:0000313" key="1">
    <source>
        <dbReference type="EMBL" id="EQC32975.1"/>
    </source>
</evidence>
<dbReference type="GeneID" id="19950227"/>